<comment type="subcellular location">
    <subcellularLocation>
        <location evidence="6">Cell inner membrane</location>
        <topology evidence="6">Peripheral membrane protein</topology>
        <orientation evidence="6">Cytoplasmic side</orientation>
    </subcellularLocation>
</comment>
<protein>
    <recommendedName>
        <fullName evidence="6">3'(2'),5'-bisphosphate nucleotidase CysQ</fullName>
        <ecNumber evidence="6">3.1.3.7</ecNumber>
    </recommendedName>
    <alternativeName>
        <fullName evidence="6">3'(2'),5-bisphosphonucleoside 3'(2')-phosphohydrolase</fullName>
    </alternativeName>
    <alternativeName>
        <fullName evidence="6">3'-phosphoadenosine 5'-phosphate phosphatase</fullName>
        <shortName evidence="6">PAP phosphatase</shortName>
    </alternativeName>
</protein>
<dbReference type="InterPro" id="IPR020550">
    <property type="entry name" value="Inositol_monophosphatase_CS"/>
</dbReference>
<sequence length="281" mass="29588">MKISASPKADPNGEALLAVLRDAALQAGRVIMKHYIDGCAVHSKKDSSPVTEADRDAEAVILAAVASVAPDVPVVAEEEVAAGRLPSQLGRRFFLVDPLDGTREFLLKNGDFTVNIALIEDGVPVLGIVYAPVRNRLFIGSSGGAEEMETSPDHAVISRRAIAARIHGSERVAVCSRSHRTPETDRFLSDNHIDHCVSVGSSMKFCLIACGEADIYPRFGPTMEWDTAAGDAVLRAAGGLTTTFEGKPLIYGQRAGDGAAGFANPDFVAFGAGTPPVFVSG</sequence>
<name>A0A7W9AT97_9HYPH</name>
<evidence type="ECO:0000313" key="9">
    <source>
        <dbReference type="Proteomes" id="UP000555546"/>
    </source>
</evidence>
<dbReference type="GO" id="GO:0050427">
    <property type="term" value="P:3'-phosphoadenosine 5'-phosphosulfate metabolic process"/>
    <property type="evidence" value="ECO:0007669"/>
    <property type="project" value="TreeGrafter"/>
</dbReference>
<dbReference type="GO" id="GO:0008441">
    <property type="term" value="F:3'(2'),5'-bisphosphate nucleotidase activity"/>
    <property type="evidence" value="ECO:0007669"/>
    <property type="project" value="UniProtKB-UniRule"/>
</dbReference>
<dbReference type="PANTHER" id="PTHR43028">
    <property type="entry name" value="3'(2'),5'-BISPHOSPHATE NUCLEOTIDASE 1"/>
    <property type="match status" value="1"/>
</dbReference>
<dbReference type="Pfam" id="PF00459">
    <property type="entry name" value="Inositol_P"/>
    <property type="match status" value="1"/>
</dbReference>
<dbReference type="InterPro" id="IPR050725">
    <property type="entry name" value="CysQ/Inositol_MonoPase"/>
</dbReference>
<dbReference type="HAMAP" id="MF_02095">
    <property type="entry name" value="CysQ"/>
    <property type="match status" value="1"/>
</dbReference>
<comment type="function">
    <text evidence="6">Converts adenosine-3',5'-bisphosphate (PAP) to AMP.</text>
</comment>
<accession>A0A7W9AT97</accession>
<keyword evidence="3 6" id="KW-0997">Cell inner membrane</keyword>
<comment type="caution">
    <text evidence="8">The sequence shown here is derived from an EMBL/GenBank/DDBJ whole genome shotgun (WGS) entry which is preliminary data.</text>
</comment>
<keyword evidence="6 7" id="KW-0460">Magnesium</keyword>
<dbReference type="Gene3D" id="3.40.190.80">
    <property type="match status" value="1"/>
</dbReference>
<feature type="binding site" evidence="6">
    <location>
        <position position="77"/>
    </location>
    <ligand>
        <name>Mg(2+)</name>
        <dbReference type="ChEBI" id="CHEBI:18420"/>
        <label>1</label>
    </ligand>
</feature>
<dbReference type="GO" id="GO:0005886">
    <property type="term" value="C:plasma membrane"/>
    <property type="evidence" value="ECO:0007669"/>
    <property type="project" value="UniProtKB-SubCell"/>
</dbReference>
<evidence type="ECO:0000256" key="7">
    <source>
        <dbReference type="PIRSR" id="PIRSR600760-2"/>
    </source>
</evidence>
<keyword evidence="5 6" id="KW-0472">Membrane</keyword>
<dbReference type="CDD" id="cd01638">
    <property type="entry name" value="CysQ"/>
    <property type="match status" value="1"/>
</dbReference>
<evidence type="ECO:0000256" key="1">
    <source>
        <dbReference type="ARBA" id="ARBA00005289"/>
    </source>
</evidence>
<feature type="binding site" evidence="6">
    <location>
        <position position="77"/>
    </location>
    <ligand>
        <name>substrate</name>
    </ligand>
</feature>
<evidence type="ECO:0000256" key="5">
    <source>
        <dbReference type="ARBA" id="ARBA00023136"/>
    </source>
</evidence>
<comment type="cofactor">
    <cofactor evidence="6 7">
        <name>Mg(2+)</name>
        <dbReference type="ChEBI" id="CHEBI:18420"/>
    </cofactor>
</comment>
<comment type="similarity">
    <text evidence="1 6">Belongs to the inositol monophosphatase superfamily. CysQ family.</text>
</comment>
<feature type="binding site" evidence="6">
    <location>
        <begin position="99"/>
        <end position="102"/>
    </location>
    <ligand>
        <name>substrate</name>
    </ligand>
</feature>
<keyword evidence="6 7" id="KW-0479">Metal-binding</keyword>
<proteinExistence type="inferred from homology"/>
<dbReference type="InterPro" id="IPR006240">
    <property type="entry name" value="CysQ"/>
</dbReference>
<reference evidence="8 9" key="1">
    <citation type="submission" date="2020-08" db="EMBL/GenBank/DDBJ databases">
        <title>Genomic Encyclopedia of Type Strains, Phase IV (KMG-IV): sequencing the most valuable type-strain genomes for metagenomic binning, comparative biology and taxonomic classification.</title>
        <authorList>
            <person name="Goeker M."/>
        </authorList>
    </citation>
    <scope>NUCLEOTIDE SEQUENCE [LARGE SCALE GENOMIC DNA]</scope>
    <source>
        <strain evidence="8 9">DSM 26944</strain>
    </source>
</reference>
<evidence type="ECO:0000256" key="6">
    <source>
        <dbReference type="HAMAP-Rule" id="MF_02095"/>
    </source>
</evidence>
<dbReference type="InterPro" id="IPR000760">
    <property type="entry name" value="Inositol_monophosphatase-like"/>
</dbReference>
<dbReference type="NCBIfam" id="TIGR01331">
    <property type="entry name" value="bisphos_cysQ"/>
    <property type="match status" value="1"/>
</dbReference>
<feature type="binding site" evidence="7">
    <location>
        <position position="226"/>
    </location>
    <ligand>
        <name>Mg(2+)</name>
        <dbReference type="ChEBI" id="CHEBI:18420"/>
        <label>1</label>
        <note>catalytic</note>
    </ligand>
</feature>
<evidence type="ECO:0000256" key="2">
    <source>
        <dbReference type="ARBA" id="ARBA00022475"/>
    </source>
</evidence>
<organism evidence="8 9">
    <name type="scientific">Brucella daejeonensis</name>
    <dbReference type="NCBI Taxonomy" id="659015"/>
    <lineage>
        <taxon>Bacteria</taxon>
        <taxon>Pseudomonadati</taxon>
        <taxon>Pseudomonadota</taxon>
        <taxon>Alphaproteobacteria</taxon>
        <taxon>Hyphomicrobiales</taxon>
        <taxon>Brucellaceae</taxon>
        <taxon>Brucella/Ochrobactrum group</taxon>
        <taxon>Brucella</taxon>
    </lineage>
</organism>
<dbReference type="Gene3D" id="3.30.540.10">
    <property type="entry name" value="Fructose-1,6-Bisphosphatase, subunit A, domain 1"/>
    <property type="match status" value="1"/>
</dbReference>
<feature type="binding site" evidence="6">
    <location>
        <position position="99"/>
    </location>
    <ligand>
        <name>Mg(2+)</name>
        <dbReference type="ChEBI" id="CHEBI:18420"/>
        <label>1</label>
    </ligand>
</feature>
<dbReference type="AlphaFoldDB" id="A0A7W9AT97"/>
<keyword evidence="2 6" id="KW-1003">Cell membrane</keyword>
<keyword evidence="9" id="KW-1185">Reference proteome</keyword>
<feature type="binding site" evidence="6">
    <location>
        <position position="226"/>
    </location>
    <ligand>
        <name>Mg(2+)</name>
        <dbReference type="ChEBI" id="CHEBI:18420"/>
        <label>2</label>
    </ligand>
</feature>
<dbReference type="PANTHER" id="PTHR43028:SF5">
    <property type="entry name" value="3'(2'),5'-BISPHOSPHATE NUCLEOTIDASE 1"/>
    <property type="match status" value="1"/>
</dbReference>
<evidence type="ECO:0000313" key="8">
    <source>
        <dbReference type="EMBL" id="MBB5700173.1"/>
    </source>
</evidence>
<comment type="catalytic activity">
    <reaction evidence="6">
        <text>adenosine 3',5'-bisphosphate + H2O = AMP + phosphate</text>
        <dbReference type="Rhea" id="RHEA:10040"/>
        <dbReference type="ChEBI" id="CHEBI:15377"/>
        <dbReference type="ChEBI" id="CHEBI:43474"/>
        <dbReference type="ChEBI" id="CHEBI:58343"/>
        <dbReference type="ChEBI" id="CHEBI:456215"/>
        <dbReference type="EC" id="3.1.3.7"/>
    </reaction>
</comment>
<keyword evidence="4 6" id="KW-0378">Hydrolase</keyword>
<dbReference type="SUPFAM" id="SSF56655">
    <property type="entry name" value="Carbohydrate phosphatase"/>
    <property type="match status" value="1"/>
</dbReference>
<gene>
    <name evidence="6" type="primary">cysQ</name>
    <name evidence="8" type="ORF">FHS76_000011</name>
</gene>
<dbReference type="GO" id="GO:0000287">
    <property type="term" value="F:magnesium ion binding"/>
    <property type="evidence" value="ECO:0007669"/>
    <property type="project" value="UniProtKB-UniRule"/>
</dbReference>
<dbReference type="RefSeq" id="WP_183646234.1">
    <property type="nucleotide sequence ID" value="NZ_JACIJG010000001.1"/>
</dbReference>
<dbReference type="EC" id="3.1.3.7" evidence="6"/>
<feature type="binding site" evidence="7">
    <location>
        <position position="99"/>
    </location>
    <ligand>
        <name>Mg(2+)</name>
        <dbReference type="ChEBI" id="CHEBI:18420"/>
        <label>1</label>
        <note>catalytic</note>
    </ligand>
</feature>
<dbReference type="GO" id="GO:0046854">
    <property type="term" value="P:phosphatidylinositol phosphate biosynthetic process"/>
    <property type="evidence" value="ECO:0007669"/>
    <property type="project" value="InterPro"/>
</dbReference>
<feature type="binding site" evidence="6">
    <location>
        <position position="97"/>
    </location>
    <ligand>
        <name>Mg(2+)</name>
        <dbReference type="ChEBI" id="CHEBI:18420"/>
        <label>2</label>
    </ligand>
</feature>
<feature type="binding site" evidence="7">
    <location>
        <position position="97"/>
    </location>
    <ligand>
        <name>Mg(2+)</name>
        <dbReference type="ChEBI" id="CHEBI:18420"/>
        <label>1</label>
        <note>catalytic</note>
    </ligand>
</feature>
<feature type="binding site" evidence="7">
    <location>
        <position position="100"/>
    </location>
    <ligand>
        <name>Mg(2+)</name>
        <dbReference type="ChEBI" id="CHEBI:18420"/>
        <label>1</label>
        <note>catalytic</note>
    </ligand>
</feature>
<evidence type="ECO:0000256" key="4">
    <source>
        <dbReference type="ARBA" id="ARBA00022801"/>
    </source>
</evidence>
<dbReference type="PROSITE" id="PS00630">
    <property type="entry name" value="IMP_2"/>
    <property type="match status" value="1"/>
</dbReference>
<dbReference type="GO" id="GO:0000103">
    <property type="term" value="P:sulfate assimilation"/>
    <property type="evidence" value="ECO:0007669"/>
    <property type="project" value="TreeGrafter"/>
</dbReference>
<evidence type="ECO:0000256" key="3">
    <source>
        <dbReference type="ARBA" id="ARBA00022519"/>
    </source>
</evidence>
<dbReference type="EMBL" id="JACIJG010000001">
    <property type="protein sequence ID" value="MBB5700173.1"/>
    <property type="molecule type" value="Genomic_DNA"/>
</dbReference>
<feature type="binding site" evidence="6">
    <location>
        <position position="100"/>
    </location>
    <ligand>
        <name>Mg(2+)</name>
        <dbReference type="ChEBI" id="CHEBI:18420"/>
        <label>2</label>
    </ligand>
</feature>
<feature type="binding site" evidence="7">
    <location>
        <position position="77"/>
    </location>
    <ligand>
        <name>Mg(2+)</name>
        <dbReference type="ChEBI" id="CHEBI:18420"/>
        <label>1</label>
        <note>catalytic</note>
    </ligand>
</feature>
<dbReference type="Proteomes" id="UP000555546">
    <property type="component" value="Unassembled WGS sequence"/>
</dbReference>
<feature type="binding site" evidence="6">
    <location>
        <position position="97"/>
    </location>
    <ligand>
        <name>Mg(2+)</name>
        <dbReference type="ChEBI" id="CHEBI:18420"/>
        <label>1</label>
    </ligand>
</feature>
<dbReference type="PRINTS" id="PR00377">
    <property type="entry name" value="IMPHPHTASES"/>
</dbReference>
<feature type="binding site" evidence="6">
    <location>
        <position position="226"/>
    </location>
    <ligand>
        <name>substrate</name>
    </ligand>
</feature>